<dbReference type="Proteomes" id="UP000321249">
    <property type="component" value="Unassembled WGS sequence"/>
</dbReference>
<protein>
    <submittedName>
        <fullName evidence="2">Extensin family protein</fullName>
    </submittedName>
</protein>
<evidence type="ECO:0000313" key="3">
    <source>
        <dbReference type="Proteomes" id="UP000321249"/>
    </source>
</evidence>
<evidence type="ECO:0000259" key="1">
    <source>
        <dbReference type="Pfam" id="PF06904"/>
    </source>
</evidence>
<organism evidence="2 3">
    <name type="scientific">Allosphingosinicella ginsenosidimutans</name>
    <dbReference type="NCBI Taxonomy" id="1176539"/>
    <lineage>
        <taxon>Bacteria</taxon>
        <taxon>Pseudomonadati</taxon>
        <taxon>Pseudomonadota</taxon>
        <taxon>Alphaproteobacteria</taxon>
        <taxon>Sphingomonadales</taxon>
        <taxon>Sphingomonadaceae</taxon>
        <taxon>Allosphingosinicella</taxon>
    </lineage>
</organism>
<comment type="caution">
    <text evidence="2">The sequence shown here is derived from an EMBL/GenBank/DDBJ whole genome shotgun (WGS) entry which is preliminary data.</text>
</comment>
<reference evidence="2 3" key="1">
    <citation type="journal article" date="2015" name="J. Microbiol.">
        <title>Sphingosinicella ginsenosidimutans sp. nov., with ginsenoside converting activity.</title>
        <authorList>
            <person name="Kim J.K."/>
            <person name="Kang M.S."/>
            <person name="Park S.C."/>
            <person name="Kim K.M."/>
            <person name="Choi K."/>
            <person name="Yoon M.H."/>
            <person name="Im W.T."/>
        </authorList>
    </citation>
    <scope>NUCLEOTIDE SEQUENCE [LARGE SCALE GENOMIC DNA]</scope>
    <source>
        <strain evidence="2 3">BS-11</strain>
    </source>
</reference>
<keyword evidence="3" id="KW-1185">Reference proteome</keyword>
<gene>
    <name evidence="2" type="ORF">FRZ32_08090</name>
</gene>
<accession>A0A5C6TT80</accession>
<proteinExistence type="predicted"/>
<dbReference type="Pfam" id="PF06904">
    <property type="entry name" value="Extensin-like_C"/>
    <property type="match status" value="1"/>
</dbReference>
<evidence type="ECO:0000313" key="2">
    <source>
        <dbReference type="EMBL" id="TXC63624.1"/>
    </source>
</evidence>
<name>A0A5C6TT80_9SPHN</name>
<dbReference type="OrthoDB" id="9809788at2"/>
<dbReference type="EMBL" id="VOQQ01000001">
    <property type="protein sequence ID" value="TXC63624.1"/>
    <property type="molecule type" value="Genomic_DNA"/>
</dbReference>
<sequence>MILGALALLLAGCIPHGSRNLPPPRHGSRPPAQGQGSAVSLRQCLSGLARADIRYRLLDGRQAGGCTTVNTVQLTDIGVPVTNLGAMTCPLAGRFAAWVREDVRSSARYYFGAGLARIETFGTYSCRGVNGVAGARLSEHAFSNAVDVSAFVLDDGRRITVQYGWNGDDRRVREFLRAIHSAGCRRFNIGLGPDANAYHYNHMHFDMGRGPYCR</sequence>
<dbReference type="RefSeq" id="WP_147043030.1">
    <property type="nucleotide sequence ID" value="NZ_BAABIR010000003.1"/>
</dbReference>
<dbReference type="AlphaFoldDB" id="A0A5C6TT80"/>
<dbReference type="InterPro" id="IPR009683">
    <property type="entry name" value="Extensin-like_C"/>
</dbReference>
<feature type="domain" description="Extensin-like C-terminal" evidence="1">
    <location>
        <begin position="43"/>
        <end position="214"/>
    </location>
</feature>